<dbReference type="GO" id="GO:0045454">
    <property type="term" value="P:cell redox homeostasis"/>
    <property type="evidence" value="ECO:0007669"/>
    <property type="project" value="TreeGrafter"/>
</dbReference>
<dbReference type="GO" id="GO:0033554">
    <property type="term" value="P:cellular response to stress"/>
    <property type="evidence" value="ECO:0007669"/>
    <property type="project" value="TreeGrafter"/>
</dbReference>
<comment type="similarity">
    <text evidence="1">Belongs to the peroxiredoxin family. AhpC/Prx1 subfamily.</text>
</comment>
<reference evidence="7 8" key="2">
    <citation type="journal article" date="2016" name="Genome Announc.">
        <title>Complete Genome Sequence of Sphingopyxis terrae Strain 203-1 (NBRC 111660), a Polyethylene Glycol Degrader.</title>
        <authorList>
            <person name="Ohtsubo Y."/>
            <person name="Nonoyama S."/>
            <person name="Nagata Y."/>
            <person name="Numata M."/>
            <person name="Tsuchikane K."/>
            <person name="Hosoyama A."/>
            <person name="Yamazoe A."/>
            <person name="Tsuda M."/>
            <person name="Fujita N."/>
            <person name="Kawai F."/>
        </authorList>
    </citation>
    <scope>NUCLEOTIDE SEQUENCE [LARGE SCALE GENOMIC DNA]</scope>
    <source>
        <strain evidence="7 8">203-1</strain>
    </source>
</reference>
<dbReference type="EMBL" id="CP013342">
    <property type="protein sequence ID" value="AMU95790.1"/>
    <property type="molecule type" value="Genomic_DNA"/>
</dbReference>
<dbReference type="PANTHER" id="PTHR10681">
    <property type="entry name" value="THIOREDOXIN PEROXIDASE"/>
    <property type="match status" value="1"/>
</dbReference>
<dbReference type="AlphaFoldDB" id="A0A142W139"/>
<name>A0A142W139_9SPHN</name>
<keyword evidence="2" id="KW-0560">Oxidoreductase</keyword>
<dbReference type="PROSITE" id="PS51352">
    <property type="entry name" value="THIOREDOXIN_2"/>
    <property type="match status" value="1"/>
</dbReference>
<evidence type="ECO:0000256" key="4">
    <source>
        <dbReference type="ARBA" id="ARBA00037420"/>
    </source>
</evidence>
<dbReference type="InterPro" id="IPR013766">
    <property type="entry name" value="Thioredoxin_domain"/>
</dbReference>
<feature type="active site" description="Cysteine sulfenic acid (-SOH) intermediate; for peroxidase activity" evidence="5">
    <location>
        <position position="55"/>
    </location>
</feature>
<accession>A0A142W139</accession>
<dbReference type="Gene3D" id="3.40.30.10">
    <property type="entry name" value="Glutaredoxin"/>
    <property type="match status" value="1"/>
</dbReference>
<evidence type="ECO:0000313" key="7">
    <source>
        <dbReference type="EMBL" id="AMU95790.1"/>
    </source>
</evidence>
<sequence>MPDNSDNRPAARPIRIGDTAPDFIARSTAGPVRLSDYRGRWLLFFSHPGDFTPVCTSEFLAIARAADRFAALDCALLAHSVDSLFSHLAWIRALRDDLGVAIPFPIVEDPSLEIAHAFGMVDAQSFSAATVRAAFFIDPDGVVRALTIYPLTVGRSVDEMVRTVAALQCTSDGSAMTPAGWQPGDDLLVPPELATEGVLAADNPTGWFYTLAKDARAQ</sequence>
<dbReference type="GO" id="GO:0042744">
    <property type="term" value="P:hydrogen peroxide catabolic process"/>
    <property type="evidence" value="ECO:0007669"/>
    <property type="project" value="TreeGrafter"/>
</dbReference>
<feature type="domain" description="Thioredoxin" evidence="6">
    <location>
        <begin position="14"/>
        <end position="169"/>
    </location>
</feature>
<reference evidence="8" key="1">
    <citation type="submission" date="2015-11" db="EMBL/GenBank/DDBJ databases">
        <title>Complete genome sequence of a polyethylene glycol-degrading strain Sphingopyxis terrae strain 203-1 (NBRC 15098).</title>
        <authorList>
            <person name="Yoshiyuki O."/>
            <person name="Shouta N."/>
            <person name="Nagata Y."/>
            <person name="Numata M."/>
            <person name="Tsuchikane K."/>
            <person name="Hosoyama A."/>
            <person name="Yamazoe A."/>
            <person name="Tsuda M."/>
            <person name="Fujita N."/>
            <person name="Kawai F."/>
        </authorList>
    </citation>
    <scope>NUCLEOTIDE SEQUENCE [LARGE SCALE GENOMIC DNA]</scope>
    <source>
        <strain evidence="8">203-1</strain>
    </source>
</reference>
<dbReference type="GO" id="GO:0005829">
    <property type="term" value="C:cytosol"/>
    <property type="evidence" value="ECO:0007669"/>
    <property type="project" value="TreeGrafter"/>
</dbReference>
<dbReference type="PIRSF" id="PIRSF000239">
    <property type="entry name" value="AHPC"/>
    <property type="match status" value="1"/>
</dbReference>
<dbReference type="KEGG" id="ster:AOA14_14345"/>
<evidence type="ECO:0000313" key="8">
    <source>
        <dbReference type="Proteomes" id="UP000076234"/>
    </source>
</evidence>
<protein>
    <recommendedName>
        <fullName evidence="3">Thioredoxin peroxidase</fullName>
    </recommendedName>
</protein>
<dbReference type="GO" id="GO:0006979">
    <property type="term" value="P:response to oxidative stress"/>
    <property type="evidence" value="ECO:0007669"/>
    <property type="project" value="TreeGrafter"/>
</dbReference>
<dbReference type="InterPro" id="IPR000866">
    <property type="entry name" value="AhpC/TSA"/>
</dbReference>
<gene>
    <name evidence="7" type="ORF">AOA14_14345</name>
</gene>
<dbReference type="RefSeq" id="WP_062902281.1">
    <property type="nucleotide sequence ID" value="NZ_CP013342.1"/>
</dbReference>
<dbReference type="Pfam" id="PF00578">
    <property type="entry name" value="AhpC-TSA"/>
    <property type="match status" value="1"/>
</dbReference>
<dbReference type="GO" id="GO:0008379">
    <property type="term" value="F:thioredoxin peroxidase activity"/>
    <property type="evidence" value="ECO:0007669"/>
    <property type="project" value="TreeGrafter"/>
</dbReference>
<dbReference type="PANTHER" id="PTHR10681:SF128">
    <property type="entry name" value="THIOREDOXIN-DEPENDENT PEROXIDE REDUCTASE, MITOCHONDRIAL"/>
    <property type="match status" value="1"/>
</dbReference>
<evidence type="ECO:0000256" key="2">
    <source>
        <dbReference type="ARBA" id="ARBA00023002"/>
    </source>
</evidence>
<dbReference type="InterPro" id="IPR050217">
    <property type="entry name" value="Peroxiredoxin"/>
</dbReference>
<dbReference type="InterPro" id="IPR019479">
    <property type="entry name" value="Peroxiredoxin_C"/>
</dbReference>
<dbReference type="Proteomes" id="UP000076234">
    <property type="component" value="Chromosome"/>
</dbReference>
<evidence type="ECO:0000256" key="1">
    <source>
        <dbReference type="ARBA" id="ARBA00009796"/>
    </source>
</evidence>
<dbReference type="STRING" id="1219058.AOA14_14345"/>
<proteinExistence type="inferred from homology"/>
<evidence type="ECO:0000256" key="3">
    <source>
        <dbReference type="ARBA" id="ARBA00032824"/>
    </source>
</evidence>
<evidence type="ECO:0000256" key="5">
    <source>
        <dbReference type="PIRSR" id="PIRSR000239-1"/>
    </source>
</evidence>
<dbReference type="InterPro" id="IPR036249">
    <property type="entry name" value="Thioredoxin-like_sf"/>
</dbReference>
<organism evidence="7 8">
    <name type="scientific">Sphingopyxis terrae subsp. terrae NBRC 15098</name>
    <dbReference type="NCBI Taxonomy" id="1219058"/>
    <lineage>
        <taxon>Bacteria</taxon>
        <taxon>Pseudomonadati</taxon>
        <taxon>Pseudomonadota</taxon>
        <taxon>Alphaproteobacteria</taxon>
        <taxon>Sphingomonadales</taxon>
        <taxon>Sphingomonadaceae</taxon>
        <taxon>Sphingopyxis</taxon>
    </lineage>
</organism>
<dbReference type="NCBIfam" id="NF009668">
    <property type="entry name" value="PRK13189.1"/>
    <property type="match status" value="1"/>
</dbReference>
<evidence type="ECO:0000259" key="6">
    <source>
        <dbReference type="PROSITE" id="PS51352"/>
    </source>
</evidence>
<dbReference type="InterPro" id="IPR024706">
    <property type="entry name" value="Peroxiredoxin_AhpC-typ"/>
</dbReference>
<comment type="function">
    <text evidence="4">Thiol-specific peroxidase that catalyzes the reduction of hydrogen peroxide and organic hydroperoxides to water and alcohols, respectively. Plays a role in cell protection against oxidative stress by detoxifying peroxides.</text>
</comment>
<dbReference type="SUPFAM" id="SSF52833">
    <property type="entry name" value="Thioredoxin-like"/>
    <property type="match status" value="1"/>
</dbReference>
<dbReference type="Pfam" id="PF10417">
    <property type="entry name" value="1-cysPrx_C"/>
    <property type="match status" value="1"/>
</dbReference>